<feature type="region of interest" description="Disordered" evidence="1">
    <location>
        <begin position="94"/>
        <end position="148"/>
    </location>
</feature>
<feature type="compositionally biased region" description="Low complexity" evidence="1">
    <location>
        <begin position="122"/>
        <end position="135"/>
    </location>
</feature>
<evidence type="ECO:0000313" key="2">
    <source>
        <dbReference type="EMBL" id="CAE8709663.1"/>
    </source>
</evidence>
<dbReference type="AlphaFoldDB" id="A0A813KW12"/>
<sequence>YSNLLSTPGSPPQKPPQSQMQQQRPQPTPRQQPHAQPLESQLPSPRPSRPASPSQATPSIGHCGRPGVAAMPRGRSTECRPAAIGANSALLQALLGSGKKPPRDQSQGQQLQTEPVAAPTGPQLQHPQVLQPQLHTPRRKESGEQAKH</sequence>
<feature type="non-terminal residue" evidence="2">
    <location>
        <position position="1"/>
    </location>
</feature>
<evidence type="ECO:0000313" key="3">
    <source>
        <dbReference type="Proteomes" id="UP000626109"/>
    </source>
</evidence>
<feature type="non-terminal residue" evidence="2">
    <location>
        <position position="148"/>
    </location>
</feature>
<feature type="compositionally biased region" description="Basic and acidic residues" evidence="1">
    <location>
        <begin position="139"/>
        <end position="148"/>
    </location>
</feature>
<feature type="region of interest" description="Disordered" evidence="1">
    <location>
        <begin position="1"/>
        <end position="81"/>
    </location>
</feature>
<protein>
    <submittedName>
        <fullName evidence="2">Uncharacterized protein</fullName>
    </submittedName>
</protein>
<feature type="compositionally biased region" description="Polar residues" evidence="1">
    <location>
        <begin position="104"/>
        <end position="113"/>
    </location>
</feature>
<proteinExistence type="predicted"/>
<name>A0A813KW12_POLGL</name>
<organism evidence="2 3">
    <name type="scientific">Polarella glacialis</name>
    <name type="common">Dinoflagellate</name>
    <dbReference type="NCBI Taxonomy" id="89957"/>
    <lineage>
        <taxon>Eukaryota</taxon>
        <taxon>Sar</taxon>
        <taxon>Alveolata</taxon>
        <taxon>Dinophyceae</taxon>
        <taxon>Suessiales</taxon>
        <taxon>Suessiaceae</taxon>
        <taxon>Polarella</taxon>
    </lineage>
</organism>
<dbReference type="EMBL" id="CAJNNW010031866">
    <property type="protein sequence ID" value="CAE8709663.1"/>
    <property type="molecule type" value="Genomic_DNA"/>
</dbReference>
<gene>
    <name evidence="2" type="ORF">PGLA2088_LOCUS35571</name>
</gene>
<accession>A0A813KW12</accession>
<dbReference type="Proteomes" id="UP000626109">
    <property type="component" value="Unassembled WGS sequence"/>
</dbReference>
<evidence type="ECO:0000256" key="1">
    <source>
        <dbReference type="SAM" id="MobiDB-lite"/>
    </source>
</evidence>
<reference evidence="2" key="1">
    <citation type="submission" date="2021-02" db="EMBL/GenBank/DDBJ databases">
        <authorList>
            <person name="Dougan E. K."/>
            <person name="Rhodes N."/>
            <person name="Thang M."/>
            <person name="Chan C."/>
        </authorList>
    </citation>
    <scope>NUCLEOTIDE SEQUENCE</scope>
</reference>
<feature type="compositionally biased region" description="Low complexity" evidence="1">
    <location>
        <begin position="16"/>
        <end position="43"/>
    </location>
</feature>
<comment type="caution">
    <text evidence="2">The sequence shown here is derived from an EMBL/GenBank/DDBJ whole genome shotgun (WGS) entry which is preliminary data.</text>
</comment>